<sequence>MKYFQFNFSTKPEETGMTFPQVQTSRDLIPVNDPRHIRGKGFEFLHDVYVPEAIVHPDAKPSDLLSVVFTSRLGISAKLKMLLEENTEEGLFQFLPMTVHYLDKTYEYWLLNPLRFDMQTINFEKSEAWLCGAGDTKVKKLSIGSQNDFEKLSKAVFLPERINIYSVKFKDNIQKDFIILRNAPGIRYYVSEILKQKIETAGLTGISFEVL</sequence>
<comment type="caution">
    <text evidence="2">The sequence shown here is derived from an EMBL/GenBank/DDBJ whole genome shotgun (WGS) entry which is preliminary data.</text>
</comment>
<evidence type="ECO:0000313" key="2">
    <source>
        <dbReference type="EMBL" id="NCI49136.1"/>
    </source>
</evidence>
<protein>
    <recommendedName>
        <fullName evidence="1">Immunity MXAN-0049 protein domain-containing protein</fullName>
    </recommendedName>
</protein>
<evidence type="ECO:0000313" key="3">
    <source>
        <dbReference type="Proteomes" id="UP000753802"/>
    </source>
</evidence>
<feature type="domain" description="Immunity MXAN-0049 protein" evidence="1">
    <location>
        <begin position="10"/>
        <end position="209"/>
    </location>
</feature>
<dbReference type="EMBL" id="JAACJS010000002">
    <property type="protein sequence ID" value="NCI49136.1"/>
    <property type="molecule type" value="Genomic_DNA"/>
</dbReference>
<dbReference type="Proteomes" id="UP000753802">
    <property type="component" value="Unassembled WGS sequence"/>
</dbReference>
<name>A0ABW9ZPV8_9BACT</name>
<keyword evidence="3" id="KW-1185">Reference proteome</keyword>
<dbReference type="RefSeq" id="WP_161817432.1">
    <property type="nucleotide sequence ID" value="NZ_JAACJS010000002.1"/>
</dbReference>
<gene>
    <name evidence="2" type="ORF">GWC95_04325</name>
</gene>
<reference evidence="2 3" key="1">
    <citation type="submission" date="2020-01" db="EMBL/GenBank/DDBJ databases">
        <title>Genome analysis.</title>
        <authorList>
            <person name="Wu S."/>
            <person name="Wang G."/>
        </authorList>
    </citation>
    <scope>NUCLEOTIDE SEQUENCE [LARGE SCALE GENOMIC DNA]</scope>
    <source>
        <strain evidence="2 3">SYL130</strain>
    </source>
</reference>
<dbReference type="InterPro" id="IPR012433">
    <property type="entry name" value="Imm11"/>
</dbReference>
<dbReference type="Pfam" id="PF07791">
    <property type="entry name" value="Imm11"/>
    <property type="match status" value="1"/>
</dbReference>
<evidence type="ECO:0000259" key="1">
    <source>
        <dbReference type="Pfam" id="PF07791"/>
    </source>
</evidence>
<organism evidence="2 3">
    <name type="scientific">Sediminibacterium roseum</name>
    <dbReference type="NCBI Taxonomy" id="1978412"/>
    <lineage>
        <taxon>Bacteria</taxon>
        <taxon>Pseudomonadati</taxon>
        <taxon>Bacteroidota</taxon>
        <taxon>Chitinophagia</taxon>
        <taxon>Chitinophagales</taxon>
        <taxon>Chitinophagaceae</taxon>
        <taxon>Sediminibacterium</taxon>
    </lineage>
</organism>
<accession>A0ABW9ZPV8</accession>
<proteinExistence type="predicted"/>